<accession>A0A6C0I597</accession>
<proteinExistence type="predicted"/>
<reference evidence="1" key="1">
    <citation type="journal article" date="2020" name="Nature">
        <title>Giant virus diversity and host interactions through global metagenomics.</title>
        <authorList>
            <person name="Schulz F."/>
            <person name="Roux S."/>
            <person name="Paez-Espino D."/>
            <person name="Jungbluth S."/>
            <person name="Walsh D.A."/>
            <person name="Denef V.J."/>
            <person name="McMahon K.D."/>
            <person name="Konstantinidis K.T."/>
            <person name="Eloe-Fadrosh E.A."/>
            <person name="Kyrpides N.C."/>
            <person name="Woyke T."/>
        </authorList>
    </citation>
    <scope>NUCLEOTIDE SEQUENCE</scope>
    <source>
        <strain evidence="1">GVMAG-M-3300023184-24</strain>
    </source>
</reference>
<protein>
    <submittedName>
        <fullName evidence="1">Uncharacterized protein</fullName>
    </submittedName>
</protein>
<organism evidence="1">
    <name type="scientific">viral metagenome</name>
    <dbReference type="NCBI Taxonomy" id="1070528"/>
    <lineage>
        <taxon>unclassified sequences</taxon>
        <taxon>metagenomes</taxon>
        <taxon>organismal metagenomes</taxon>
    </lineage>
</organism>
<evidence type="ECO:0000313" key="1">
    <source>
        <dbReference type="EMBL" id="QHT88181.1"/>
    </source>
</evidence>
<dbReference type="EMBL" id="MN740110">
    <property type="protein sequence ID" value="QHT88181.1"/>
    <property type="molecule type" value="Genomic_DNA"/>
</dbReference>
<dbReference type="AlphaFoldDB" id="A0A6C0I597"/>
<name>A0A6C0I597_9ZZZZ</name>
<sequence length="79" mass="9201">MICMGDVHVYTYLDDNLDKLFSIKYETVKKEGHTTYININFTHKSECVFYDYNLVGDVLKLSFVHDGIIKCADILLIYV</sequence>